<dbReference type="GO" id="GO:0005739">
    <property type="term" value="C:mitochondrion"/>
    <property type="evidence" value="ECO:0007669"/>
    <property type="project" value="TreeGrafter"/>
</dbReference>
<dbReference type="STRING" id="1202772.A0A1V9YCM7"/>
<dbReference type="InterPro" id="IPR013154">
    <property type="entry name" value="ADH-like_N"/>
</dbReference>
<dbReference type="SUPFAM" id="SSF50129">
    <property type="entry name" value="GroES-like"/>
    <property type="match status" value="1"/>
</dbReference>
<evidence type="ECO:0000313" key="4">
    <source>
        <dbReference type="Proteomes" id="UP000243579"/>
    </source>
</evidence>
<sequence>MATYRKIVCKKLSTDFRGATEIVTAPLATLKPGAGAVLVKNHFLGINASDINFTNGKYLPGVVPPFDVGFEAGVLYLSVLWLSMRVVGEVVEVGAGAKHLKRGDAVMYSLYGAFAEYIVVPVKFITKVPVLSPAVLPLNVCGLTASIALDVVGEMKQGEVVLVTAAAGATGLFAVQLAKLAGNTVIGTCSSKEKQEFLLGLGCDRAIDYTKEDVGAVLKKEFPRGVNLVFESVGGDMLETCVSNVARHGRIVVIGAISGYQDSSSWDGKAGGSGPLSTALLSKSASLRGFFLNHHIVHFGAHARKLGTLVHKGLLDPGVDPTPFHGLESVADAIEYMYARKNVGKLVVSVATTPDARL</sequence>
<dbReference type="PANTHER" id="PTHR43677:SF3">
    <property type="entry name" value="PROSTAGLANDIN REDUCTASE 3"/>
    <property type="match status" value="1"/>
</dbReference>
<comment type="caution">
    <text evidence="3">The sequence shown here is derived from an EMBL/GenBank/DDBJ whole genome shotgun (WGS) entry which is preliminary data.</text>
</comment>
<dbReference type="Gene3D" id="3.40.50.720">
    <property type="entry name" value="NAD(P)-binding Rossmann-like Domain"/>
    <property type="match status" value="1"/>
</dbReference>
<dbReference type="Proteomes" id="UP000243579">
    <property type="component" value="Unassembled WGS sequence"/>
</dbReference>
<evidence type="ECO:0000313" key="3">
    <source>
        <dbReference type="EMBL" id="OQR83480.1"/>
    </source>
</evidence>
<dbReference type="InterPro" id="IPR011032">
    <property type="entry name" value="GroES-like_sf"/>
</dbReference>
<dbReference type="Pfam" id="PF00107">
    <property type="entry name" value="ADH_zinc_N"/>
    <property type="match status" value="1"/>
</dbReference>
<reference evidence="3 4" key="1">
    <citation type="journal article" date="2014" name="Genome Biol. Evol.">
        <title>The secreted proteins of Achlya hypogyna and Thraustotheca clavata identify the ancestral oomycete secretome and reveal gene acquisitions by horizontal gene transfer.</title>
        <authorList>
            <person name="Misner I."/>
            <person name="Blouin N."/>
            <person name="Leonard G."/>
            <person name="Richards T.A."/>
            <person name="Lane C.E."/>
        </authorList>
    </citation>
    <scope>NUCLEOTIDE SEQUENCE [LARGE SCALE GENOMIC DNA]</scope>
    <source>
        <strain evidence="3 4">ATCC 48635</strain>
    </source>
</reference>
<feature type="domain" description="Enoyl reductase (ER)" evidence="2">
    <location>
        <begin position="18"/>
        <end position="348"/>
    </location>
</feature>
<name>A0A1V9YCM7_ACHHY</name>
<evidence type="ECO:0000259" key="2">
    <source>
        <dbReference type="SMART" id="SM00829"/>
    </source>
</evidence>
<evidence type="ECO:0000256" key="1">
    <source>
        <dbReference type="ARBA" id="ARBA00023002"/>
    </source>
</evidence>
<accession>A0A1V9YCM7</accession>
<keyword evidence="4" id="KW-1185">Reference proteome</keyword>
<organism evidence="3 4">
    <name type="scientific">Achlya hypogyna</name>
    <name type="common">Oomycete</name>
    <name type="synonym">Protoachlya hypogyna</name>
    <dbReference type="NCBI Taxonomy" id="1202772"/>
    <lineage>
        <taxon>Eukaryota</taxon>
        <taxon>Sar</taxon>
        <taxon>Stramenopiles</taxon>
        <taxon>Oomycota</taxon>
        <taxon>Saprolegniomycetes</taxon>
        <taxon>Saprolegniales</taxon>
        <taxon>Achlyaceae</taxon>
        <taxon>Achlya</taxon>
    </lineage>
</organism>
<dbReference type="InterPro" id="IPR036291">
    <property type="entry name" value="NAD(P)-bd_dom_sf"/>
</dbReference>
<dbReference type="InterPro" id="IPR051397">
    <property type="entry name" value="Zn-ADH-like_protein"/>
</dbReference>
<dbReference type="OrthoDB" id="9992527at2759"/>
<dbReference type="Gene3D" id="3.90.180.10">
    <property type="entry name" value="Medium-chain alcohol dehydrogenases, catalytic domain"/>
    <property type="match status" value="1"/>
</dbReference>
<dbReference type="GO" id="GO:0016491">
    <property type="term" value="F:oxidoreductase activity"/>
    <property type="evidence" value="ECO:0007669"/>
    <property type="project" value="UniProtKB-KW"/>
</dbReference>
<keyword evidence="1" id="KW-0560">Oxidoreductase</keyword>
<dbReference type="SMART" id="SM00829">
    <property type="entry name" value="PKS_ER"/>
    <property type="match status" value="1"/>
</dbReference>
<dbReference type="EMBL" id="JNBR01002141">
    <property type="protein sequence ID" value="OQR83480.1"/>
    <property type="molecule type" value="Genomic_DNA"/>
</dbReference>
<dbReference type="FunFam" id="3.40.50.720:FF:000121">
    <property type="entry name" value="Prostaglandin reductase 2"/>
    <property type="match status" value="1"/>
</dbReference>
<gene>
    <name evidence="3" type="ORF">ACHHYP_14650</name>
</gene>
<dbReference type="PANTHER" id="PTHR43677">
    <property type="entry name" value="SHORT-CHAIN DEHYDROGENASE/REDUCTASE"/>
    <property type="match status" value="1"/>
</dbReference>
<dbReference type="Pfam" id="PF08240">
    <property type="entry name" value="ADH_N"/>
    <property type="match status" value="1"/>
</dbReference>
<dbReference type="InterPro" id="IPR020843">
    <property type="entry name" value="ER"/>
</dbReference>
<dbReference type="AlphaFoldDB" id="A0A1V9YCM7"/>
<dbReference type="InterPro" id="IPR013149">
    <property type="entry name" value="ADH-like_C"/>
</dbReference>
<proteinExistence type="predicted"/>
<dbReference type="SUPFAM" id="SSF51735">
    <property type="entry name" value="NAD(P)-binding Rossmann-fold domains"/>
    <property type="match status" value="1"/>
</dbReference>
<protein>
    <submittedName>
        <fullName evidence="3">Alcohol dehydrogenase</fullName>
    </submittedName>
</protein>